<dbReference type="GO" id="GO:0003677">
    <property type="term" value="F:DNA binding"/>
    <property type="evidence" value="ECO:0007669"/>
    <property type="project" value="UniProtKB-KW"/>
</dbReference>
<organism evidence="1 2">
    <name type="scientific">Bacillus suaedaesalsae</name>
    <dbReference type="NCBI Taxonomy" id="2810349"/>
    <lineage>
        <taxon>Bacteria</taxon>
        <taxon>Bacillati</taxon>
        <taxon>Bacillota</taxon>
        <taxon>Bacilli</taxon>
        <taxon>Bacillales</taxon>
        <taxon>Bacillaceae</taxon>
        <taxon>Bacillus</taxon>
    </lineage>
</organism>
<keyword evidence="2" id="KW-1185">Reference proteome</keyword>
<sequence>MNYCAIIGDIVGSKKLQNRQETQDHFKNVLNAANEKYDKYIASKFTVTLGDEFQGLLVHPSLSFEIIEFIKDRMNPIELVFGIGIGKMETSFDKHTSIGSDGPAYWYARKMVDKAKLKEPSVCLFSNSPEDSLINSLLLYSEMCSRSRTDKQEEIVRLYKVYGSQKKVADKLNISQSAVSKHLKKAFYHEIDKSNDSVKTFLKNKWE</sequence>
<dbReference type="Proteomes" id="UP001518925">
    <property type="component" value="Unassembled WGS sequence"/>
</dbReference>
<evidence type="ECO:0000313" key="2">
    <source>
        <dbReference type="Proteomes" id="UP001518925"/>
    </source>
</evidence>
<dbReference type="RefSeq" id="WP_204205032.1">
    <property type="nucleotide sequence ID" value="NZ_JAFELM010000043.1"/>
</dbReference>
<dbReference type="Gene3D" id="1.10.10.60">
    <property type="entry name" value="Homeodomain-like"/>
    <property type="match status" value="1"/>
</dbReference>
<proteinExistence type="predicted"/>
<name>A0ABS2DM59_9BACI</name>
<gene>
    <name evidence="1" type="ORF">JR050_18005</name>
</gene>
<reference evidence="1 2" key="1">
    <citation type="submission" date="2021-02" db="EMBL/GenBank/DDBJ databases">
        <title>Bacillus sp. RD4P76, an endophyte from a halophyte.</title>
        <authorList>
            <person name="Sun J.-Q."/>
        </authorList>
    </citation>
    <scope>NUCLEOTIDE SEQUENCE [LARGE SCALE GENOMIC DNA]</scope>
    <source>
        <strain evidence="1 2">RD4P76</strain>
    </source>
</reference>
<dbReference type="Pfam" id="PF16264">
    <property type="entry name" value="SatD"/>
    <property type="match status" value="1"/>
</dbReference>
<dbReference type="InterPro" id="IPR032580">
    <property type="entry name" value="SatD"/>
</dbReference>
<dbReference type="EMBL" id="JAFELM010000043">
    <property type="protein sequence ID" value="MBM6619559.1"/>
    <property type="molecule type" value="Genomic_DNA"/>
</dbReference>
<evidence type="ECO:0000313" key="1">
    <source>
        <dbReference type="EMBL" id="MBM6619559.1"/>
    </source>
</evidence>
<accession>A0ABS2DM59</accession>
<protein>
    <submittedName>
        <fullName evidence="1">DNA-binding protein</fullName>
    </submittedName>
</protein>
<keyword evidence="1" id="KW-0238">DNA-binding</keyword>
<comment type="caution">
    <text evidence="1">The sequence shown here is derived from an EMBL/GenBank/DDBJ whole genome shotgun (WGS) entry which is preliminary data.</text>
</comment>